<gene>
    <name evidence="1" type="ordered locus">Echvi_3676</name>
</gene>
<dbReference type="KEGG" id="evi:Echvi_3676"/>
<dbReference type="EMBL" id="CP003346">
    <property type="protein sequence ID" value="AGA79890.1"/>
    <property type="molecule type" value="Genomic_DNA"/>
</dbReference>
<dbReference type="GO" id="GO:0006355">
    <property type="term" value="P:regulation of DNA-templated transcription"/>
    <property type="evidence" value="ECO:0007669"/>
    <property type="project" value="InterPro"/>
</dbReference>
<sequence>MEPIRFWCVFTPNSNVIARQSISLTKPNGEWLKAQVDNKEYSRKSELVNGLIRMYHDGVEKLGITQADKYFDIIAERLFFLLISSLYRKGI</sequence>
<reference evidence="2" key="1">
    <citation type="submission" date="2012-02" db="EMBL/GenBank/DDBJ databases">
        <title>The complete genome of Echinicola vietnamensis DSM 17526.</title>
        <authorList>
            <person name="Lucas S."/>
            <person name="Copeland A."/>
            <person name="Lapidus A."/>
            <person name="Glavina del Rio T."/>
            <person name="Dalin E."/>
            <person name="Tice H."/>
            <person name="Bruce D."/>
            <person name="Goodwin L."/>
            <person name="Pitluck S."/>
            <person name="Peters L."/>
            <person name="Ovchinnikova G."/>
            <person name="Teshima H."/>
            <person name="Kyrpides N."/>
            <person name="Mavromatis K."/>
            <person name="Ivanova N."/>
            <person name="Brettin T."/>
            <person name="Detter J.C."/>
            <person name="Han C."/>
            <person name="Larimer F."/>
            <person name="Land M."/>
            <person name="Hauser L."/>
            <person name="Markowitz V."/>
            <person name="Cheng J.-F."/>
            <person name="Hugenholtz P."/>
            <person name="Woyke T."/>
            <person name="Wu D."/>
            <person name="Brambilla E."/>
            <person name="Klenk H.-P."/>
            <person name="Eisen J.A."/>
        </authorList>
    </citation>
    <scope>NUCLEOTIDE SEQUENCE [LARGE SCALE GENOMIC DNA]</scope>
    <source>
        <strain evidence="2">DSM 17526 / LMG 23754 / KMM 6221</strain>
    </source>
</reference>
<protein>
    <submittedName>
        <fullName evidence="1">Uncharacterized protein</fullName>
    </submittedName>
</protein>
<dbReference type="eggNOG" id="COG3609">
    <property type="taxonomic scope" value="Bacteria"/>
</dbReference>
<evidence type="ECO:0000313" key="1">
    <source>
        <dbReference type="EMBL" id="AGA79890.1"/>
    </source>
</evidence>
<dbReference type="InterPro" id="IPR010985">
    <property type="entry name" value="Ribbon_hlx_hlx"/>
</dbReference>
<dbReference type="RefSeq" id="WP_015267432.1">
    <property type="nucleotide sequence ID" value="NC_019904.1"/>
</dbReference>
<dbReference type="HOGENOM" id="CLU_2422237_0_0_10"/>
<dbReference type="AlphaFoldDB" id="L0G4Y3"/>
<evidence type="ECO:0000313" key="2">
    <source>
        <dbReference type="Proteomes" id="UP000010796"/>
    </source>
</evidence>
<keyword evidence="2" id="KW-1185">Reference proteome</keyword>
<accession>L0G4Y3</accession>
<dbReference type="SUPFAM" id="SSF47598">
    <property type="entry name" value="Ribbon-helix-helix"/>
    <property type="match status" value="1"/>
</dbReference>
<organism evidence="1 2">
    <name type="scientific">Echinicola vietnamensis (strain DSM 17526 / LMG 23754 / KMM 6221)</name>
    <dbReference type="NCBI Taxonomy" id="926556"/>
    <lineage>
        <taxon>Bacteria</taxon>
        <taxon>Pseudomonadati</taxon>
        <taxon>Bacteroidota</taxon>
        <taxon>Cytophagia</taxon>
        <taxon>Cytophagales</taxon>
        <taxon>Cyclobacteriaceae</taxon>
        <taxon>Echinicola</taxon>
    </lineage>
</organism>
<proteinExistence type="predicted"/>
<dbReference type="STRING" id="926556.Echvi_3676"/>
<dbReference type="Proteomes" id="UP000010796">
    <property type="component" value="Chromosome"/>
</dbReference>
<name>L0G4Y3_ECHVK</name>